<keyword evidence="8" id="KW-1185">Reference proteome</keyword>
<dbReference type="AlphaFoldDB" id="A0AAN5DHI5"/>
<evidence type="ECO:0000256" key="3">
    <source>
        <dbReference type="SAM" id="MobiDB-lite"/>
    </source>
</evidence>
<evidence type="ECO:0000256" key="4">
    <source>
        <dbReference type="SAM" id="Phobius"/>
    </source>
</evidence>
<feature type="transmembrane region" description="Helical" evidence="4">
    <location>
        <begin position="243"/>
        <end position="267"/>
    </location>
</feature>
<comment type="caution">
    <text evidence="7">The sequence shown here is derived from an EMBL/GenBank/DDBJ whole genome shotgun (WGS) entry which is preliminary data.</text>
</comment>
<evidence type="ECO:0000313" key="8">
    <source>
        <dbReference type="Proteomes" id="UP001328107"/>
    </source>
</evidence>
<dbReference type="Pfam" id="PF00057">
    <property type="entry name" value="Ldl_recept_a"/>
    <property type="match status" value="1"/>
</dbReference>
<name>A0AAN5DHI5_9BILA</name>
<evidence type="ECO:0000259" key="6">
    <source>
        <dbReference type="PROSITE" id="PS01180"/>
    </source>
</evidence>
<comment type="caution">
    <text evidence="2">Lacks conserved residue(s) required for the propagation of feature annotation.</text>
</comment>
<feature type="non-terminal residue" evidence="7">
    <location>
        <position position="1"/>
    </location>
</feature>
<dbReference type="PANTHER" id="PTHR24652:SF67">
    <property type="entry name" value="LOW-DENSITY LIPOPROTEIN RECEPTOR CLASS A DOMAIN-CONTAINING PROTEIN 2"/>
    <property type="match status" value="1"/>
</dbReference>
<dbReference type="InterPro" id="IPR042333">
    <property type="entry name" value="LRAD2/Mig-13-like"/>
</dbReference>
<dbReference type="InterPro" id="IPR035914">
    <property type="entry name" value="Sperma_CUB_dom_sf"/>
</dbReference>
<dbReference type="SUPFAM" id="SSF57424">
    <property type="entry name" value="LDL receptor-like module"/>
    <property type="match status" value="1"/>
</dbReference>
<dbReference type="SUPFAM" id="SSF49854">
    <property type="entry name" value="Spermadhesin, CUB domain"/>
    <property type="match status" value="1"/>
</dbReference>
<dbReference type="CDD" id="cd00112">
    <property type="entry name" value="LDLa"/>
    <property type="match status" value="1"/>
</dbReference>
<feature type="region of interest" description="Disordered" evidence="3">
    <location>
        <begin position="277"/>
        <end position="373"/>
    </location>
</feature>
<dbReference type="InterPro" id="IPR036055">
    <property type="entry name" value="LDL_receptor-like_sf"/>
</dbReference>
<feature type="disulfide bond" evidence="2">
    <location>
        <begin position="196"/>
        <end position="214"/>
    </location>
</feature>
<reference evidence="8" key="1">
    <citation type="submission" date="2022-10" db="EMBL/GenBank/DDBJ databases">
        <title>Genome assembly of Pristionchus species.</title>
        <authorList>
            <person name="Yoshida K."/>
            <person name="Sommer R.J."/>
        </authorList>
    </citation>
    <scope>NUCLEOTIDE SEQUENCE [LARGE SCALE GENOMIC DNA]</scope>
    <source>
        <strain evidence="8">RS5460</strain>
    </source>
</reference>
<dbReference type="Proteomes" id="UP001328107">
    <property type="component" value="Unassembled WGS sequence"/>
</dbReference>
<feature type="signal peptide" evidence="5">
    <location>
        <begin position="1"/>
        <end position="19"/>
    </location>
</feature>
<proteinExistence type="predicted"/>
<dbReference type="InterPro" id="IPR000859">
    <property type="entry name" value="CUB_dom"/>
</dbReference>
<feature type="compositionally biased region" description="Low complexity" evidence="3">
    <location>
        <begin position="385"/>
        <end position="399"/>
    </location>
</feature>
<gene>
    <name evidence="7" type="ORF">PMAYCL1PPCAC_32377</name>
</gene>
<dbReference type="InterPro" id="IPR002172">
    <property type="entry name" value="LDrepeatLR_classA_rpt"/>
</dbReference>
<dbReference type="PANTHER" id="PTHR24652">
    <property type="entry name" value="LOW-DENSITY LIPOPROTEIN RECEPTOR CLASS A DOMAIN-CONTAINING PROTEIN 2"/>
    <property type="match status" value="1"/>
</dbReference>
<organism evidence="7 8">
    <name type="scientific">Pristionchus mayeri</name>
    <dbReference type="NCBI Taxonomy" id="1317129"/>
    <lineage>
        <taxon>Eukaryota</taxon>
        <taxon>Metazoa</taxon>
        <taxon>Ecdysozoa</taxon>
        <taxon>Nematoda</taxon>
        <taxon>Chromadorea</taxon>
        <taxon>Rhabditida</taxon>
        <taxon>Rhabditina</taxon>
        <taxon>Diplogasteromorpha</taxon>
        <taxon>Diplogasteroidea</taxon>
        <taxon>Neodiplogasteridae</taxon>
        <taxon>Pristionchus</taxon>
    </lineage>
</organism>
<dbReference type="Gene3D" id="2.60.120.290">
    <property type="entry name" value="Spermadhesin, CUB domain"/>
    <property type="match status" value="1"/>
</dbReference>
<dbReference type="EMBL" id="BTRK01000006">
    <property type="protein sequence ID" value="GMR62182.1"/>
    <property type="molecule type" value="Genomic_DNA"/>
</dbReference>
<evidence type="ECO:0000256" key="5">
    <source>
        <dbReference type="SAM" id="SignalP"/>
    </source>
</evidence>
<feature type="chain" id="PRO_5042982068" description="CUB domain-containing protein" evidence="5">
    <location>
        <begin position="20"/>
        <end position="424"/>
    </location>
</feature>
<keyword evidence="4" id="KW-1133">Transmembrane helix</keyword>
<sequence>KMLTRLLLLLLFSPTILRAEIKFSEPGISYFDGIDVENKCMSRLERRIEGKNGILVSHSHYDIALYNGSRNCFIMLAAPIGYRIRLRIIKFDVNGQMPDCEKDTLHVFDHETPIDPNQPHRPTDEAVIPGPLLGQFCGKITNTSELVVSRLNAMTLWWHTDPELPKQHGGVGFKILWSAFRKEMSAPCAPGHEFACENKECIPTSLACNSYGDCSDDSDLVPVRQLQNKCERILPFSPSSSSYLPLIFIVSAIVVCICLLCICLCIFAPKYAAAQQQPKFNEQDSRKEYTPATEDTVSSRDGNKYCPPPRQPQPPTFYPPSPPSRSTRRSDDRGWNQTAPRGGYATNQRGVRRLHHSTHSPVQRVDPPTSSSGYYHKFIRGAYAPAASPSDYAPSGAPYYPDPPPTAADSDYTYVRPVIDSHMV</sequence>
<feature type="compositionally biased region" description="Pro residues" evidence="3">
    <location>
        <begin position="306"/>
        <end position="323"/>
    </location>
</feature>
<feature type="domain" description="CUB" evidence="6">
    <location>
        <begin position="40"/>
        <end position="180"/>
    </location>
</feature>
<keyword evidence="1 2" id="KW-1015">Disulfide bond</keyword>
<dbReference type="Gene3D" id="4.10.400.10">
    <property type="entry name" value="Low-density Lipoprotein Receptor"/>
    <property type="match status" value="1"/>
</dbReference>
<dbReference type="PROSITE" id="PS50068">
    <property type="entry name" value="LDLRA_2"/>
    <property type="match status" value="1"/>
</dbReference>
<evidence type="ECO:0000256" key="1">
    <source>
        <dbReference type="ARBA" id="ARBA00023157"/>
    </source>
</evidence>
<keyword evidence="5" id="KW-0732">Signal</keyword>
<feature type="compositionally biased region" description="Polar residues" evidence="3">
    <location>
        <begin position="335"/>
        <end position="349"/>
    </location>
</feature>
<dbReference type="PROSITE" id="PS01180">
    <property type="entry name" value="CUB"/>
    <property type="match status" value="1"/>
</dbReference>
<keyword evidence="4" id="KW-0812">Transmembrane</keyword>
<dbReference type="SMART" id="SM00042">
    <property type="entry name" value="CUB"/>
    <property type="match status" value="1"/>
</dbReference>
<feature type="region of interest" description="Disordered" evidence="3">
    <location>
        <begin position="385"/>
        <end position="408"/>
    </location>
</feature>
<keyword evidence="4" id="KW-0472">Membrane</keyword>
<dbReference type="CDD" id="cd00041">
    <property type="entry name" value="CUB"/>
    <property type="match status" value="1"/>
</dbReference>
<dbReference type="SMART" id="SM00192">
    <property type="entry name" value="LDLa"/>
    <property type="match status" value="1"/>
</dbReference>
<evidence type="ECO:0000256" key="2">
    <source>
        <dbReference type="PROSITE-ProRule" id="PRU00124"/>
    </source>
</evidence>
<accession>A0AAN5DHI5</accession>
<protein>
    <recommendedName>
        <fullName evidence="6">CUB domain-containing protein</fullName>
    </recommendedName>
</protein>
<evidence type="ECO:0000313" key="7">
    <source>
        <dbReference type="EMBL" id="GMR62182.1"/>
    </source>
</evidence>